<name>A0A9W9D0P5_9PEZI</name>
<evidence type="ECO:0000313" key="3">
    <source>
        <dbReference type="EMBL" id="KAJ4396677.1"/>
    </source>
</evidence>
<dbReference type="Proteomes" id="UP001140453">
    <property type="component" value="Unassembled WGS sequence"/>
</dbReference>
<keyword evidence="4" id="KW-1185">Reference proteome</keyword>
<protein>
    <submittedName>
        <fullName evidence="3">Uncharacterized protein</fullName>
    </submittedName>
</protein>
<reference evidence="3" key="1">
    <citation type="submission" date="2022-10" db="EMBL/GenBank/DDBJ databases">
        <title>Tapping the CABI collections for fungal endophytes: first genome assemblies for Collariella, Neodidymelliopsis, Ascochyta clinopodiicola, Didymella pomorum, Didymosphaeria variabile, Neocosmospora piperis and Neocucurbitaria cava.</title>
        <authorList>
            <person name="Hill R."/>
        </authorList>
    </citation>
    <scope>NUCLEOTIDE SEQUENCE</scope>
    <source>
        <strain evidence="3">IMI 355082</strain>
    </source>
</reference>
<keyword evidence="2" id="KW-0472">Membrane</keyword>
<dbReference type="OrthoDB" id="4770059at2759"/>
<proteinExistence type="predicted"/>
<feature type="transmembrane region" description="Helical" evidence="2">
    <location>
        <begin position="213"/>
        <end position="237"/>
    </location>
</feature>
<keyword evidence="2" id="KW-1133">Transmembrane helix</keyword>
<dbReference type="EMBL" id="JAPEVB010000001">
    <property type="protein sequence ID" value="KAJ4396677.1"/>
    <property type="molecule type" value="Genomic_DNA"/>
</dbReference>
<keyword evidence="2" id="KW-0812">Transmembrane</keyword>
<gene>
    <name evidence="3" type="ORF">N0V93_000898</name>
</gene>
<evidence type="ECO:0000256" key="2">
    <source>
        <dbReference type="SAM" id="Phobius"/>
    </source>
</evidence>
<accession>A0A9W9D0P5</accession>
<feature type="region of interest" description="Disordered" evidence="1">
    <location>
        <begin position="185"/>
        <end position="209"/>
    </location>
</feature>
<sequence length="292" mass="30698">MSITIPAEWTQPTGCLGSTDVWYWTIISEGTFWGDILGAPTESITCYPPSYTPTIGPAYTAASCPNGFTSGGSANAYSGLWSTVCCPSGEYAMTVRSATFASLFLGCGLNYITDSSTHTLTRTVTIFGHNAASLDSFTWDALSATRVVETAAAESTTVITSGGIAVPMPRTSGDVLYGMAVGVVSPTSTSSQPVSTSTVSTASKSNSSLSPGAAAGIGVGVTFAVIALIAVGAWLCWRHKRRRSMSLVLKKHSPPEVYISPVNGVQHAAPYELQTHERPRELGIQRPVRELE</sequence>
<organism evidence="3 4">
    <name type="scientific">Gnomoniopsis smithogilvyi</name>
    <dbReference type="NCBI Taxonomy" id="1191159"/>
    <lineage>
        <taxon>Eukaryota</taxon>
        <taxon>Fungi</taxon>
        <taxon>Dikarya</taxon>
        <taxon>Ascomycota</taxon>
        <taxon>Pezizomycotina</taxon>
        <taxon>Sordariomycetes</taxon>
        <taxon>Sordariomycetidae</taxon>
        <taxon>Diaporthales</taxon>
        <taxon>Gnomoniaceae</taxon>
        <taxon>Gnomoniopsis</taxon>
    </lineage>
</organism>
<evidence type="ECO:0000256" key="1">
    <source>
        <dbReference type="SAM" id="MobiDB-lite"/>
    </source>
</evidence>
<comment type="caution">
    <text evidence="3">The sequence shown here is derived from an EMBL/GenBank/DDBJ whole genome shotgun (WGS) entry which is preliminary data.</text>
</comment>
<evidence type="ECO:0000313" key="4">
    <source>
        <dbReference type="Proteomes" id="UP001140453"/>
    </source>
</evidence>
<dbReference type="AlphaFoldDB" id="A0A9W9D0P5"/>